<dbReference type="RefSeq" id="WP_091047365.1">
    <property type="nucleotide sequence ID" value="NZ_FNGF01000002.1"/>
</dbReference>
<protein>
    <submittedName>
        <fullName evidence="2">Uncharacterized protein</fullName>
    </submittedName>
</protein>
<organism evidence="2 3">
    <name type="scientific">Glycomyces sambucus</name>
    <dbReference type="NCBI Taxonomy" id="380244"/>
    <lineage>
        <taxon>Bacteria</taxon>
        <taxon>Bacillati</taxon>
        <taxon>Actinomycetota</taxon>
        <taxon>Actinomycetes</taxon>
        <taxon>Glycomycetales</taxon>
        <taxon>Glycomycetaceae</taxon>
        <taxon>Glycomyces</taxon>
    </lineage>
</organism>
<reference evidence="3" key="1">
    <citation type="submission" date="2016-10" db="EMBL/GenBank/DDBJ databases">
        <authorList>
            <person name="Varghese N."/>
            <person name="Submissions S."/>
        </authorList>
    </citation>
    <scope>NUCLEOTIDE SEQUENCE [LARGE SCALE GENOMIC DNA]</scope>
    <source>
        <strain evidence="3">CGMCC 4.3147</strain>
    </source>
</reference>
<dbReference type="InterPro" id="IPR006311">
    <property type="entry name" value="TAT_signal"/>
</dbReference>
<sequence>MTAHDTPNLSRRRLLRAAAIVPAVALPAVAVASPAQAAYLGNIVRADVLERAQNWYNRNIQYNGGSRATDIDGSHTYRQDCSGFVSMCWHSATPGHSTRTLPDLCTRINWGQLKTGDIVNSYDNHCMLFHKWAAESGHIWIYDLADPSSDMRHVKVATASLRNQGYIPWRYDRIRDN</sequence>
<dbReference type="STRING" id="380244.SAMN05216298_2128"/>
<feature type="chain" id="PRO_5011569324" evidence="1">
    <location>
        <begin position="38"/>
        <end position="177"/>
    </location>
</feature>
<proteinExistence type="predicted"/>
<evidence type="ECO:0000256" key="1">
    <source>
        <dbReference type="SAM" id="SignalP"/>
    </source>
</evidence>
<dbReference type="EMBL" id="FNGF01000002">
    <property type="protein sequence ID" value="SDK93862.1"/>
    <property type="molecule type" value="Genomic_DNA"/>
</dbReference>
<dbReference type="InterPro" id="IPR038765">
    <property type="entry name" value="Papain-like_cys_pep_sf"/>
</dbReference>
<keyword evidence="3" id="KW-1185">Reference proteome</keyword>
<dbReference type="AlphaFoldDB" id="A0A1G9FZQ0"/>
<dbReference type="PROSITE" id="PS51318">
    <property type="entry name" value="TAT"/>
    <property type="match status" value="1"/>
</dbReference>
<dbReference type="Gene3D" id="3.90.1720.10">
    <property type="entry name" value="endopeptidase domain like (from Nostoc punctiforme)"/>
    <property type="match status" value="1"/>
</dbReference>
<dbReference type="SUPFAM" id="SSF54001">
    <property type="entry name" value="Cysteine proteinases"/>
    <property type="match status" value="1"/>
</dbReference>
<feature type="signal peptide" evidence="1">
    <location>
        <begin position="1"/>
        <end position="37"/>
    </location>
</feature>
<accession>A0A1G9FZQ0</accession>
<keyword evidence="1" id="KW-0732">Signal</keyword>
<dbReference type="OrthoDB" id="9815928at2"/>
<evidence type="ECO:0000313" key="3">
    <source>
        <dbReference type="Proteomes" id="UP000198662"/>
    </source>
</evidence>
<gene>
    <name evidence="2" type="ORF">SAMN05216298_2128</name>
</gene>
<name>A0A1G9FZQ0_9ACTN</name>
<dbReference type="Proteomes" id="UP000198662">
    <property type="component" value="Unassembled WGS sequence"/>
</dbReference>
<evidence type="ECO:0000313" key="2">
    <source>
        <dbReference type="EMBL" id="SDK93862.1"/>
    </source>
</evidence>